<accession>A0ACA9L115</accession>
<sequence>MQVKEGASHIHKGFGGTGGLSSGKGHQPSPGLNSKQLRVEFNIPKNYLDCFYPPEKRAEITKLSIVSKNLTGELDLSDFVNLEKLNCSYNYELSSLNLSNCLRLKKIECIHNSQLTNLTFPINLTNLKKLRLIYSSLEQNLSFLTGAVNLKELDLRDNKFTGSLDYLSNLKKLEYLDISSTDINEVNIDKLPKSLKCIAYSTTKSPHCQLTSITLQLEKCKYAFCQKCQQPNTSED</sequence>
<organism evidence="1 2">
    <name type="scientific">Racocetra persica</name>
    <dbReference type="NCBI Taxonomy" id="160502"/>
    <lineage>
        <taxon>Eukaryota</taxon>
        <taxon>Fungi</taxon>
        <taxon>Fungi incertae sedis</taxon>
        <taxon>Mucoromycota</taxon>
        <taxon>Glomeromycotina</taxon>
        <taxon>Glomeromycetes</taxon>
        <taxon>Diversisporales</taxon>
        <taxon>Gigasporaceae</taxon>
        <taxon>Racocetra</taxon>
    </lineage>
</organism>
<evidence type="ECO:0000313" key="2">
    <source>
        <dbReference type="Proteomes" id="UP000789920"/>
    </source>
</evidence>
<dbReference type="EMBL" id="CAJVQC010001907">
    <property type="protein sequence ID" value="CAG8502591.1"/>
    <property type="molecule type" value="Genomic_DNA"/>
</dbReference>
<protein>
    <submittedName>
        <fullName evidence="1">1595_t:CDS:1</fullName>
    </submittedName>
</protein>
<comment type="caution">
    <text evidence="1">The sequence shown here is derived from an EMBL/GenBank/DDBJ whole genome shotgun (WGS) entry which is preliminary data.</text>
</comment>
<evidence type="ECO:0000313" key="1">
    <source>
        <dbReference type="EMBL" id="CAG8502591.1"/>
    </source>
</evidence>
<gene>
    <name evidence="1" type="ORF">RPERSI_LOCUS1891</name>
</gene>
<proteinExistence type="predicted"/>
<keyword evidence="2" id="KW-1185">Reference proteome</keyword>
<reference evidence="1" key="1">
    <citation type="submission" date="2021-06" db="EMBL/GenBank/DDBJ databases">
        <authorList>
            <person name="Kallberg Y."/>
            <person name="Tangrot J."/>
            <person name="Rosling A."/>
        </authorList>
    </citation>
    <scope>NUCLEOTIDE SEQUENCE</scope>
    <source>
        <strain evidence="1">MA461A</strain>
    </source>
</reference>
<dbReference type="Proteomes" id="UP000789920">
    <property type="component" value="Unassembled WGS sequence"/>
</dbReference>
<name>A0ACA9L115_9GLOM</name>